<protein>
    <submittedName>
        <fullName evidence="2">Uncharacterized protein</fullName>
    </submittedName>
</protein>
<evidence type="ECO:0000313" key="2">
    <source>
        <dbReference type="EMBL" id="GAA2177213.1"/>
    </source>
</evidence>
<feature type="region of interest" description="Disordered" evidence="1">
    <location>
        <begin position="55"/>
        <end position="83"/>
    </location>
</feature>
<accession>A0ABN3B0K0</accession>
<dbReference type="Proteomes" id="UP001500974">
    <property type="component" value="Unassembled WGS sequence"/>
</dbReference>
<reference evidence="2 3" key="1">
    <citation type="journal article" date="2019" name="Int. J. Syst. Evol. Microbiol.">
        <title>The Global Catalogue of Microorganisms (GCM) 10K type strain sequencing project: providing services to taxonomists for standard genome sequencing and annotation.</title>
        <authorList>
            <consortium name="The Broad Institute Genomics Platform"/>
            <consortium name="The Broad Institute Genome Sequencing Center for Infectious Disease"/>
            <person name="Wu L."/>
            <person name="Ma J."/>
        </authorList>
    </citation>
    <scope>NUCLEOTIDE SEQUENCE [LARGE SCALE GENOMIC DNA]</scope>
    <source>
        <strain evidence="2 3">JCM 14917</strain>
    </source>
</reference>
<name>A0ABN3B0K0_9MICC</name>
<keyword evidence="3" id="KW-1185">Reference proteome</keyword>
<organism evidence="2 3">
    <name type="scientific">Arthrobacter parietis</name>
    <dbReference type="NCBI Taxonomy" id="271434"/>
    <lineage>
        <taxon>Bacteria</taxon>
        <taxon>Bacillati</taxon>
        <taxon>Actinomycetota</taxon>
        <taxon>Actinomycetes</taxon>
        <taxon>Micrococcales</taxon>
        <taxon>Micrococcaceae</taxon>
        <taxon>Arthrobacter</taxon>
    </lineage>
</organism>
<sequence length="83" mass="8933">MLVDTGYLTGVIVLALRDGKAQRRSDRIPPETSAMLSLVDSLMAFEPMEHYCGGDPNQLANAPSIPPSSALAPRHMTVGPDQR</sequence>
<dbReference type="EMBL" id="BAAAON010000003">
    <property type="protein sequence ID" value="GAA2177213.1"/>
    <property type="molecule type" value="Genomic_DNA"/>
</dbReference>
<comment type="caution">
    <text evidence="2">The sequence shown here is derived from an EMBL/GenBank/DDBJ whole genome shotgun (WGS) entry which is preliminary data.</text>
</comment>
<feature type="compositionally biased region" description="Low complexity" evidence="1">
    <location>
        <begin position="60"/>
        <end position="73"/>
    </location>
</feature>
<dbReference type="RefSeq" id="WP_346028585.1">
    <property type="nucleotide sequence ID" value="NZ_BAAAON010000003.1"/>
</dbReference>
<gene>
    <name evidence="2" type="ORF">GCM10009784_26950</name>
</gene>
<evidence type="ECO:0000256" key="1">
    <source>
        <dbReference type="SAM" id="MobiDB-lite"/>
    </source>
</evidence>
<evidence type="ECO:0000313" key="3">
    <source>
        <dbReference type="Proteomes" id="UP001500974"/>
    </source>
</evidence>
<proteinExistence type="predicted"/>